<accession>A0A814LWK0</accession>
<proteinExistence type="predicted"/>
<dbReference type="Proteomes" id="UP000663879">
    <property type="component" value="Unassembled WGS sequence"/>
</dbReference>
<evidence type="ECO:0000313" key="2">
    <source>
        <dbReference type="EMBL" id="CAF1070178.1"/>
    </source>
</evidence>
<comment type="caution">
    <text evidence="2">The sequence shown here is derived from an EMBL/GenBank/DDBJ whole genome shotgun (WGS) entry which is preliminary data.</text>
</comment>
<reference evidence="2" key="1">
    <citation type="submission" date="2021-02" db="EMBL/GenBank/DDBJ databases">
        <authorList>
            <person name="Nowell W R."/>
        </authorList>
    </citation>
    <scope>NUCLEOTIDE SEQUENCE</scope>
    <source>
        <strain evidence="2">Ploen Becks lab</strain>
    </source>
</reference>
<evidence type="ECO:0000313" key="3">
    <source>
        <dbReference type="Proteomes" id="UP000663879"/>
    </source>
</evidence>
<keyword evidence="3" id="KW-1185">Reference proteome</keyword>
<evidence type="ECO:0000256" key="1">
    <source>
        <dbReference type="SAM" id="Coils"/>
    </source>
</evidence>
<name>A0A814LWK0_9BILA</name>
<sequence length="264" mass="30852">MSTQSSKRSRLESEDAILDESNFRFIAGNQILKTSPFDGKTSKISKEVGCINKLEQIFNYGSSDQHKKLITENKYFSKAIFLWNKLYNDAKTVQVENKINFLTNTELDINVNRLYLSKNNFPHLSNQFIDMDYTFFSDELQKSINKSINLEDMQVHISKINIFPMNYTNTSSSFSKRQKLSQSNQLNKSKTNAAINNENRIKTIIKDEKVSPEKENDIRQAFDDKLRKDLDSALKRNDELEKQMKQMREKNNTIIQIFFDALKK</sequence>
<gene>
    <name evidence="2" type="ORF">OXX778_LOCUS19686</name>
</gene>
<feature type="non-terminal residue" evidence="2">
    <location>
        <position position="264"/>
    </location>
</feature>
<feature type="coiled-coil region" evidence="1">
    <location>
        <begin position="223"/>
        <end position="257"/>
    </location>
</feature>
<dbReference type="AlphaFoldDB" id="A0A814LWK0"/>
<keyword evidence="1" id="KW-0175">Coiled coil</keyword>
<dbReference type="EMBL" id="CAJNOC010006098">
    <property type="protein sequence ID" value="CAF1070178.1"/>
    <property type="molecule type" value="Genomic_DNA"/>
</dbReference>
<organism evidence="2 3">
    <name type="scientific">Brachionus calyciflorus</name>
    <dbReference type="NCBI Taxonomy" id="104777"/>
    <lineage>
        <taxon>Eukaryota</taxon>
        <taxon>Metazoa</taxon>
        <taxon>Spiralia</taxon>
        <taxon>Gnathifera</taxon>
        <taxon>Rotifera</taxon>
        <taxon>Eurotatoria</taxon>
        <taxon>Monogononta</taxon>
        <taxon>Pseudotrocha</taxon>
        <taxon>Ploima</taxon>
        <taxon>Brachionidae</taxon>
        <taxon>Brachionus</taxon>
    </lineage>
</organism>
<protein>
    <submittedName>
        <fullName evidence="2">Uncharacterized protein</fullName>
    </submittedName>
</protein>